<reference evidence="3 5" key="2">
    <citation type="submission" date="2019-03" db="EMBL/GenBank/DDBJ databases">
        <authorList>
            <person name="He R.-H."/>
        </authorList>
    </citation>
    <scope>NUCLEOTIDE SEQUENCE [LARGE SCALE GENOMIC DNA]</scope>
    <source>
        <strain evidence="3 5">DSM 19624</strain>
    </source>
</reference>
<evidence type="ECO:0000313" key="3">
    <source>
        <dbReference type="EMBL" id="TFB33716.1"/>
    </source>
</evidence>
<dbReference type="AlphaFoldDB" id="A0A497Y9Q7"/>
<protein>
    <submittedName>
        <fullName evidence="3">DUF1304 domain-containing protein</fullName>
    </submittedName>
    <submittedName>
        <fullName evidence="2">Putative membrane protein</fullName>
    </submittedName>
</protein>
<dbReference type="EMBL" id="RCCK01000011">
    <property type="protein sequence ID" value="RLJ77039.1"/>
    <property type="molecule type" value="Genomic_DNA"/>
</dbReference>
<dbReference type="Proteomes" id="UP000273898">
    <property type="component" value="Unassembled WGS sequence"/>
</dbReference>
<gene>
    <name evidence="2" type="ORF">BCL90_2102</name>
    <name evidence="3" type="ORF">E3V97_06635</name>
</gene>
<keyword evidence="1" id="KW-0472">Membrane</keyword>
<name>A0A497Y9Q7_9SPHI</name>
<evidence type="ECO:0000256" key="1">
    <source>
        <dbReference type="SAM" id="Phobius"/>
    </source>
</evidence>
<dbReference type="Proteomes" id="UP000297429">
    <property type="component" value="Unassembled WGS sequence"/>
</dbReference>
<feature type="transmembrane region" description="Helical" evidence="1">
    <location>
        <begin position="77"/>
        <end position="96"/>
    </location>
</feature>
<keyword evidence="5" id="KW-1185">Reference proteome</keyword>
<dbReference type="PANTHER" id="PTHR38446:SF1">
    <property type="entry name" value="BLL0914 PROTEIN"/>
    <property type="match status" value="1"/>
</dbReference>
<keyword evidence="1" id="KW-0812">Transmembrane</keyword>
<dbReference type="RefSeq" id="WP_121283853.1">
    <property type="nucleotide sequence ID" value="NZ_RCCK01000011.1"/>
</dbReference>
<reference evidence="2 4" key="1">
    <citation type="submission" date="2018-10" db="EMBL/GenBank/DDBJ databases">
        <title>Genomic Encyclopedia of Archaeal and Bacterial Type Strains, Phase II (KMG-II): from individual species to whole genera.</title>
        <authorList>
            <person name="Goeker M."/>
        </authorList>
    </citation>
    <scope>NUCLEOTIDE SEQUENCE [LARGE SCALE GENOMIC DNA]</scope>
    <source>
        <strain evidence="2 4">DSM 19624</strain>
    </source>
</reference>
<feature type="transmembrane region" description="Helical" evidence="1">
    <location>
        <begin position="7"/>
        <end position="29"/>
    </location>
</feature>
<dbReference type="Pfam" id="PF06993">
    <property type="entry name" value="DUF1304"/>
    <property type="match status" value="1"/>
</dbReference>
<evidence type="ECO:0000313" key="2">
    <source>
        <dbReference type="EMBL" id="RLJ77039.1"/>
    </source>
</evidence>
<sequence length="119" mass="13138">MQIAAQIVIGLVAFIHIYILWLEMFAWTTKAPKVFKTIPKDLFVPTKTLAANQGLYNGFLAAGLIWSLCIGDPQWKLYVAIFFLTCVIIAGIYGAATASKKILYVQSIPALIALILLHL</sequence>
<dbReference type="PANTHER" id="PTHR38446">
    <property type="entry name" value="BLL0914 PROTEIN"/>
    <property type="match status" value="1"/>
</dbReference>
<dbReference type="EMBL" id="SOPX01000001">
    <property type="protein sequence ID" value="TFB33716.1"/>
    <property type="molecule type" value="Genomic_DNA"/>
</dbReference>
<keyword evidence="1" id="KW-1133">Transmembrane helix</keyword>
<organism evidence="2 4">
    <name type="scientific">Pedobacter alluvionis</name>
    <dbReference type="NCBI Taxonomy" id="475253"/>
    <lineage>
        <taxon>Bacteria</taxon>
        <taxon>Pseudomonadati</taxon>
        <taxon>Bacteroidota</taxon>
        <taxon>Sphingobacteriia</taxon>
        <taxon>Sphingobacteriales</taxon>
        <taxon>Sphingobacteriaceae</taxon>
        <taxon>Pedobacter</taxon>
    </lineage>
</organism>
<accession>A0A497Y9Q7</accession>
<evidence type="ECO:0000313" key="5">
    <source>
        <dbReference type="Proteomes" id="UP000297429"/>
    </source>
</evidence>
<dbReference type="OrthoDB" id="9803832at2"/>
<comment type="caution">
    <text evidence="2">The sequence shown here is derived from an EMBL/GenBank/DDBJ whole genome shotgun (WGS) entry which is preliminary data.</text>
</comment>
<dbReference type="InterPro" id="IPR009732">
    <property type="entry name" value="DUF1304"/>
</dbReference>
<feature type="transmembrane region" description="Helical" evidence="1">
    <location>
        <begin position="49"/>
        <end position="70"/>
    </location>
</feature>
<evidence type="ECO:0000313" key="4">
    <source>
        <dbReference type="Proteomes" id="UP000273898"/>
    </source>
</evidence>
<proteinExistence type="predicted"/>